<organism evidence="2">
    <name type="scientific">Kitasatospora sp. CMC57</name>
    <dbReference type="NCBI Taxonomy" id="3231513"/>
    <lineage>
        <taxon>Bacteria</taxon>
        <taxon>Bacillati</taxon>
        <taxon>Actinomycetota</taxon>
        <taxon>Actinomycetes</taxon>
        <taxon>Kitasatosporales</taxon>
        <taxon>Streptomycetaceae</taxon>
        <taxon>Kitasatospora</taxon>
    </lineage>
</organism>
<gene>
    <name evidence="2" type="ORF">KCMC57_27360</name>
</gene>
<evidence type="ECO:0000313" key="2">
    <source>
        <dbReference type="EMBL" id="BFP46368.1"/>
    </source>
</evidence>
<dbReference type="AlphaFoldDB" id="A0AB33K3A5"/>
<evidence type="ECO:0000256" key="1">
    <source>
        <dbReference type="SAM" id="MobiDB-lite"/>
    </source>
</evidence>
<proteinExistence type="predicted"/>
<sequence length="134" mass="14669">MTKAAPTRTRPPDKLPDPAGRTPGRPDRRHAPSRPDRPDKLPGELARAGGDHRAAFAAYEGRLREYAQGCQKGGDRTGKFLAPGRRIGGRLRDAVLNRPALLRWMLAEGRKVSTVDLPDYPAELGPFRAPDAAR</sequence>
<feature type="region of interest" description="Disordered" evidence="1">
    <location>
        <begin position="1"/>
        <end position="49"/>
    </location>
</feature>
<accession>A0AB33K3A5</accession>
<reference evidence="2" key="1">
    <citation type="submission" date="2024-07" db="EMBL/GenBank/DDBJ databases">
        <title>Complete genome sequences of cellulolytic bacteria, Kitasatospora sp. CMC57 and Streptomyces sp. CMC78, isolated from Japanese agricultural soil.</title>
        <authorList>
            <person name="Hashimoto T."/>
            <person name="Ito M."/>
            <person name="Iwamoto M."/>
            <person name="Fukahori D."/>
            <person name="Shoda T."/>
            <person name="Sakoda M."/>
            <person name="Morohoshi T."/>
            <person name="Mitsuboshi M."/>
            <person name="Nishizawa T."/>
        </authorList>
    </citation>
    <scope>NUCLEOTIDE SEQUENCE</scope>
    <source>
        <strain evidence="2">CMC57</strain>
    </source>
</reference>
<dbReference type="EMBL" id="AP035881">
    <property type="protein sequence ID" value="BFP46368.1"/>
    <property type="molecule type" value="Genomic_DNA"/>
</dbReference>
<protein>
    <submittedName>
        <fullName evidence="2">Uncharacterized protein</fullName>
    </submittedName>
</protein>
<name>A0AB33K3A5_9ACTN</name>
<dbReference type="RefSeq" id="WP_407988780.1">
    <property type="nucleotide sequence ID" value="NZ_AP035881.2"/>
</dbReference>
<feature type="compositionally biased region" description="Basic and acidic residues" evidence="1">
    <location>
        <begin position="24"/>
        <end position="42"/>
    </location>
</feature>